<dbReference type="RefSeq" id="WP_067872429.1">
    <property type="nucleotide sequence ID" value="NZ_JAAXOP010000006.1"/>
</dbReference>
<reference evidence="6 7" key="1">
    <citation type="submission" date="2020-04" db="EMBL/GenBank/DDBJ databases">
        <title>MicrobeNet Type strains.</title>
        <authorList>
            <person name="Nicholson A.C."/>
        </authorList>
    </citation>
    <scope>NUCLEOTIDE SEQUENCE [LARGE SCALE GENOMIC DNA]</scope>
    <source>
        <strain evidence="6 7">JCM 12354</strain>
    </source>
</reference>
<keyword evidence="3" id="KW-0804">Transcription</keyword>
<evidence type="ECO:0000256" key="2">
    <source>
        <dbReference type="ARBA" id="ARBA00023125"/>
    </source>
</evidence>
<dbReference type="SUPFAM" id="SSF46689">
    <property type="entry name" value="Homeodomain-like"/>
    <property type="match status" value="1"/>
</dbReference>
<name>A0A846XZL0_9NOCA</name>
<evidence type="ECO:0000256" key="4">
    <source>
        <dbReference type="PROSITE-ProRule" id="PRU00335"/>
    </source>
</evidence>
<evidence type="ECO:0000256" key="1">
    <source>
        <dbReference type="ARBA" id="ARBA00023015"/>
    </source>
</evidence>
<dbReference type="Proteomes" id="UP000565711">
    <property type="component" value="Unassembled WGS sequence"/>
</dbReference>
<keyword evidence="2 4" id="KW-0238">DNA-binding</keyword>
<dbReference type="PANTHER" id="PTHR30055:SF234">
    <property type="entry name" value="HTH-TYPE TRANSCRIPTIONAL REGULATOR BETI"/>
    <property type="match status" value="1"/>
</dbReference>
<dbReference type="PRINTS" id="PR00455">
    <property type="entry name" value="HTHTETR"/>
</dbReference>
<sequence length="191" mass="20354">MTDATTSAARERAVARLVTAARPLFAEKGAGGVSLREVAAAAGVNYGLIHHYIGTKDDLLKLVLERASMEWTDYFVEAPTVDDAVTHIMRPKSAEYARIVARSILAGDKPEALLGRSPALAALSQRIAGDIDTPSAPDHDARIAVAAITAMGLGWGIFGQYVQEIAGLGDQPEDEVTEAVYALVRRAVDQR</sequence>
<evidence type="ECO:0000256" key="3">
    <source>
        <dbReference type="ARBA" id="ARBA00023163"/>
    </source>
</evidence>
<dbReference type="PROSITE" id="PS50977">
    <property type="entry name" value="HTH_TETR_2"/>
    <property type="match status" value="1"/>
</dbReference>
<dbReference type="PANTHER" id="PTHR30055">
    <property type="entry name" value="HTH-TYPE TRANSCRIPTIONAL REGULATOR RUTR"/>
    <property type="match status" value="1"/>
</dbReference>
<dbReference type="GO" id="GO:0000976">
    <property type="term" value="F:transcription cis-regulatory region binding"/>
    <property type="evidence" value="ECO:0007669"/>
    <property type="project" value="TreeGrafter"/>
</dbReference>
<dbReference type="Gene3D" id="1.10.357.10">
    <property type="entry name" value="Tetracycline Repressor, domain 2"/>
    <property type="match status" value="1"/>
</dbReference>
<gene>
    <name evidence="6" type="ORF">HGA08_13795</name>
</gene>
<dbReference type="Pfam" id="PF00440">
    <property type="entry name" value="TetR_N"/>
    <property type="match status" value="1"/>
</dbReference>
<comment type="caution">
    <text evidence="6">The sequence shown here is derived from an EMBL/GenBank/DDBJ whole genome shotgun (WGS) entry which is preliminary data.</text>
</comment>
<dbReference type="InterPro" id="IPR001647">
    <property type="entry name" value="HTH_TetR"/>
</dbReference>
<proteinExistence type="predicted"/>
<dbReference type="InterPro" id="IPR009057">
    <property type="entry name" value="Homeodomain-like_sf"/>
</dbReference>
<dbReference type="GO" id="GO:0003700">
    <property type="term" value="F:DNA-binding transcription factor activity"/>
    <property type="evidence" value="ECO:0007669"/>
    <property type="project" value="TreeGrafter"/>
</dbReference>
<evidence type="ECO:0000259" key="5">
    <source>
        <dbReference type="PROSITE" id="PS50977"/>
    </source>
</evidence>
<feature type="DNA-binding region" description="H-T-H motif" evidence="4">
    <location>
        <begin position="34"/>
        <end position="53"/>
    </location>
</feature>
<dbReference type="InterPro" id="IPR050109">
    <property type="entry name" value="HTH-type_TetR-like_transc_reg"/>
</dbReference>
<feature type="domain" description="HTH tetR-type" evidence="5">
    <location>
        <begin position="11"/>
        <end position="71"/>
    </location>
</feature>
<evidence type="ECO:0000313" key="7">
    <source>
        <dbReference type="Proteomes" id="UP000565711"/>
    </source>
</evidence>
<organism evidence="6 7">
    <name type="scientific">Nocardia vermiculata</name>
    <dbReference type="NCBI Taxonomy" id="257274"/>
    <lineage>
        <taxon>Bacteria</taxon>
        <taxon>Bacillati</taxon>
        <taxon>Actinomycetota</taxon>
        <taxon>Actinomycetes</taxon>
        <taxon>Mycobacteriales</taxon>
        <taxon>Nocardiaceae</taxon>
        <taxon>Nocardia</taxon>
    </lineage>
</organism>
<dbReference type="AlphaFoldDB" id="A0A846XZL0"/>
<accession>A0A846XZL0</accession>
<dbReference type="EMBL" id="JAAXOP010000006">
    <property type="protein sequence ID" value="NKY51292.1"/>
    <property type="molecule type" value="Genomic_DNA"/>
</dbReference>
<keyword evidence="1" id="KW-0805">Transcription regulation</keyword>
<protein>
    <submittedName>
        <fullName evidence="6">TetR/AcrR family transcriptional regulator</fullName>
    </submittedName>
</protein>
<keyword evidence="7" id="KW-1185">Reference proteome</keyword>
<evidence type="ECO:0000313" key="6">
    <source>
        <dbReference type="EMBL" id="NKY51292.1"/>
    </source>
</evidence>